<name>A0A1Z4VR52_9GAMM</name>
<evidence type="ECO:0000313" key="2">
    <source>
        <dbReference type="Proteomes" id="UP000218765"/>
    </source>
</evidence>
<dbReference type="PANTHER" id="PTHR36573">
    <property type="entry name" value="INTERMEMBRANE PHOSPHOLIPID TRANSPORT SYSTEM BINDING PROTEIN MLAC"/>
    <property type="match status" value="1"/>
</dbReference>
<protein>
    <submittedName>
        <fullName evidence="1">ABC-type transporter, auxiliary component</fullName>
    </submittedName>
</protein>
<dbReference type="PANTHER" id="PTHR36573:SF1">
    <property type="entry name" value="INTERMEMBRANE PHOSPHOLIPID TRANSPORT SYSTEM BINDING PROTEIN MLAC"/>
    <property type="match status" value="1"/>
</dbReference>
<dbReference type="AlphaFoldDB" id="A0A1Z4VR52"/>
<reference evidence="1 2" key="1">
    <citation type="submission" date="2017-05" db="EMBL/GenBank/DDBJ databases">
        <title>Thiocyanate degradation by Thiohalobacter thiocyanaticus FOKN1.</title>
        <authorList>
            <person name="Oshiki M."/>
            <person name="Fukushima T."/>
            <person name="Kawano S."/>
            <person name="Nakagawa J."/>
        </authorList>
    </citation>
    <scope>NUCLEOTIDE SEQUENCE [LARGE SCALE GENOMIC DNA]</scope>
    <source>
        <strain evidence="1 2">FOKN1</strain>
    </source>
</reference>
<dbReference type="RefSeq" id="WP_157745536.1">
    <property type="nucleotide sequence ID" value="NZ_AP018052.1"/>
</dbReference>
<gene>
    <name evidence="1" type="ORF">FOKN1_1725</name>
</gene>
<organism evidence="1 2">
    <name type="scientific">Thiohalobacter thiocyanaticus</name>
    <dbReference type="NCBI Taxonomy" id="585455"/>
    <lineage>
        <taxon>Bacteria</taxon>
        <taxon>Pseudomonadati</taxon>
        <taxon>Pseudomonadota</taxon>
        <taxon>Gammaproteobacteria</taxon>
        <taxon>Thiohalobacterales</taxon>
        <taxon>Thiohalobacteraceae</taxon>
        <taxon>Thiohalobacter</taxon>
    </lineage>
</organism>
<sequence>MTGLAAAMKYPGTLIILLAGLLLYQAPAGAAEAELRNEQDPRELVIRVSNRMVDALREQREAIRQDDAIAYRLADQIVVPHIDFERIARWVLGKHWRSASEAQRAAFMEGFRQHLMRTYVSSMITYTDEILAHADEVSYPPLRNPNGSDQVTVRSRISLPKGGTAQVDYTMVKTAASWKIADLAIDGISLALTYRKEFSAQISRNGLDALIADLKQ</sequence>
<dbReference type="OrthoDB" id="9787053at2"/>
<dbReference type="EMBL" id="AP018052">
    <property type="protein sequence ID" value="BAZ94111.1"/>
    <property type="molecule type" value="Genomic_DNA"/>
</dbReference>
<accession>A0A1Z4VR52</accession>
<dbReference type="InterPro" id="IPR008869">
    <property type="entry name" value="MlaC/ttg2D"/>
</dbReference>
<dbReference type="Proteomes" id="UP000218765">
    <property type="component" value="Chromosome"/>
</dbReference>
<dbReference type="Gene3D" id="3.10.450.710">
    <property type="entry name" value="Tgt2/MlaC"/>
    <property type="match status" value="1"/>
</dbReference>
<dbReference type="PIRSF" id="PIRSF004649">
    <property type="entry name" value="MlaC"/>
    <property type="match status" value="1"/>
</dbReference>
<dbReference type="KEGG" id="ttc:FOKN1_1725"/>
<dbReference type="Pfam" id="PF05494">
    <property type="entry name" value="MlaC"/>
    <property type="match status" value="1"/>
</dbReference>
<dbReference type="InterPro" id="IPR042245">
    <property type="entry name" value="Tgt2/MlaC_sf"/>
</dbReference>
<keyword evidence="2" id="KW-1185">Reference proteome</keyword>
<proteinExistence type="predicted"/>
<evidence type="ECO:0000313" key="1">
    <source>
        <dbReference type="EMBL" id="BAZ94111.1"/>
    </source>
</evidence>